<dbReference type="InterPro" id="IPR036291">
    <property type="entry name" value="NAD(P)-bd_dom_sf"/>
</dbReference>
<organism evidence="6 7">
    <name type="scientific">Psychroflexus maritimus</name>
    <dbReference type="NCBI Taxonomy" id="2714865"/>
    <lineage>
        <taxon>Bacteria</taxon>
        <taxon>Pseudomonadati</taxon>
        <taxon>Bacteroidota</taxon>
        <taxon>Flavobacteriia</taxon>
        <taxon>Flavobacteriales</taxon>
        <taxon>Flavobacteriaceae</taxon>
        <taxon>Psychroflexus</taxon>
    </lineage>
</organism>
<keyword evidence="3" id="KW-0560">Oxidoreductase</keyword>
<protein>
    <recommendedName>
        <fullName evidence="2">alanine dehydrogenase</fullName>
        <ecNumber evidence="2">1.4.1.1</ecNumber>
    </recommendedName>
</protein>
<dbReference type="PANTHER" id="PTHR42795:SF1">
    <property type="entry name" value="ALANINE DEHYDROGENASE"/>
    <property type="match status" value="1"/>
</dbReference>
<gene>
    <name evidence="6" type="ORF">G7034_05890</name>
</gene>
<keyword evidence="7" id="KW-1185">Reference proteome</keyword>
<sequence length="399" mass="43526">MSQPTTPFTKKELLPQEEMLELKRDKGELFIGIPKECNFQEKRVCLTPDAVAGITANGHRVLMEKGAGLHANFTDQNYSDAGAEVTSDSSKVFGCPIVLKVTPPSLQELDLMHPHSTLISALQLKTIEKSYFKKLADKRITALAFDFIKDEYGSYPAVEALSEIAGNASVLIASELLSNTSNGNGLMFGNISGVPPTEVVILGAGTVGFYAAKSSLGLGANVKVFDSSLTKLRKIQKELGQNIYTSTLQPKNLIKSLKRADVVVGAVRGKNRAPIIVTQEMVEKMKQDSVIIDVSIDMGGCIETSEITTHDHPVINKFGVIHYGVPNIPSRYARSASVSISNIFTPYLLHIGEEGGIENALRFDLGLRNGLYAYHGVITKKAIAHWFGIEYRDINLLIF</sequence>
<dbReference type="PANTHER" id="PTHR42795">
    <property type="entry name" value="ALANINE DEHYDROGENASE"/>
    <property type="match status" value="1"/>
</dbReference>
<dbReference type="SUPFAM" id="SSF52283">
    <property type="entry name" value="Formate/glycerate dehydrogenase catalytic domain-like"/>
    <property type="match status" value="1"/>
</dbReference>
<evidence type="ECO:0000256" key="2">
    <source>
        <dbReference type="ARBA" id="ARBA00012897"/>
    </source>
</evidence>
<dbReference type="InterPro" id="IPR007886">
    <property type="entry name" value="AlaDH/PNT_N"/>
</dbReference>
<evidence type="ECO:0000259" key="4">
    <source>
        <dbReference type="SMART" id="SM01002"/>
    </source>
</evidence>
<comment type="caution">
    <text evidence="6">The sequence shown here is derived from an EMBL/GenBank/DDBJ whole genome shotgun (WGS) entry which is preliminary data.</text>
</comment>
<dbReference type="InterPro" id="IPR007698">
    <property type="entry name" value="AlaDH/PNT_NAD(H)-bd"/>
</dbReference>
<dbReference type="CDD" id="cd05305">
    <property type="entry name" value="L-AlaDH"/>
    <property type="match status" value="1"/>
</dbReference>
<reference evidence="6" key="1">
    <citation type="submission" date="2020-03" db="EMBL/GenBank/DDBJ databases">
        <title>Psychroflexus Maritimus sp. nov., isolate from marine sediment.</title>
        <authorList>
            <person name="Zhong Y.-L."/>
        </authorList>
    </citation>
    <scope>NUCLEOTIDE SEQUENCE</scope>
    <source>
        <strain evidence="6">C1</strain>
    </source>
</reference>
<evidence type="ECO:0000313" key="7">
    <source>
        <dbReference type="Proteomes" id="UP000643701"/>
    </source>
</evidence>
<dbReference type="RefSeq" id="WP_166400044.1">
    <property type="nucleotide sequence ID" value="NZ_JAANAS010000042.1"/>
</dbReference>
<evidence type="ECO:0000313" key="6">
    <source>
        <dbReference type="EMBL" id="NGZ89781.1"/>
    </source>
</evidence>
<dbReference type="EMBL" id="JAANAS010000042">
    <property type="protein sequence ID" value="NGZ89781.1"/>
    <property type="molecule type" value="Genomic_DNA"/>
</dbReference>
<dbReference type="InterPro" id="IPR008141">
    <property type="entry name" value="Ala_DH"/>
</dbReference>
<dbReference type="GO" id="GO:0000286">
    <property type="term" value="F:alanine dehydrogenase activity"/>
    <property type="evidence" value="ECO:0007669"/>
    <property type="project" value="UniProtKB-EC"/>
</dbReference>
<feature type="domain" description="Alanine dehydrogenase/pyridine nucleotide transhydrogenase NAD(H)-binding" evidence="4">
    <location>
        <begin position="177"/>
        <end position="324"/>
    </location>
</feature>
<dbReference type="SUPFAM" id="SSF51735">
    <property type="entry name" value="NAD(P)-binding Rossmann-fold domains"/>
    <property type="match status" value="1"/>
</dbReference>
<dbReference type="EC" id="1.4.1.1" evidence="2"/>
<comment type="similarity">
    <text evidence="1">Belongs to the AlaDH/PNT family.</text>
</comment>
<feature type="domain" description="Alanine dehydrogenase/pyridine nucleotide transhydrogenase N-terminal" evidence="5">
    <location>
        <begin position="32"/>
        <end position="165"/>
    </location>
</feature>
<name>A0A967E6I0_9FLAO</name>
<dbReference type="GO" id="GO:0042853">
    <property type="term" value="P:L-alanine catabolic process"/>
    <property type="evidence" value="ECO:0007669"/>
    <property type="project" value="InterPro"/>
</dbReference>
<accession>A0A967E6I0</accession>
<dbReference type="Proteomes" id="UP000643701">
    <property type="component" value="Unassembled WGS sequence"/>
</dbReference>
<dbReference type="SMART" id="SM01002">
    <property type="entry name" value="AlaDh_PNT_C"/>
    <property type="match status" value="1"/>
</dbReference>
<evidence type="ECO:0000259" key="5">
    <source>
        <dbReference type="SMART" id="SM01003"/>
    </source>
</evidence>
<dbReference type="Pfam" id="PF05222">
    <property type="entry name" value="AlaDh_PNT_N"/>
    <property type="match status" value="1"/>
</dbReference>
<proteinExistence type="inferred from homology"/>
<evidence type="ECO:0000256" key="3">
    <source>
        <dbReference type="ARBA" id="ARBA00023002"/>
    </source>
</evidence>
<evidence type="ECO:0000256" key="1">
    <source>
        <dbReference type="ARBA" id="ARBA00005689"/>
    </source>
</evidence>
<dbReference type="AlphaFoldDB" id="A0A967E6I0"/>
<dbReference type="Gene3D" id="3.40.50.720">
    <property type="entry name" value="NAD(P)-binding Rossmann-like Domain"/>
    <property type="match status" value="2"/>
</dbReference>
<dbReference type="Pfam" id="PF01262">
    <property type="entry name" value="AlaDh_PNT_C"/>
    <property type="match status" value="1"/>
</dbReference>
<dbReference type="SMART" id="SM01003">
    <property type="entry name" value="AlaDh_PNT_N"/>
    <property type="match status" value="1"/>
</dbReference>
<dbReference type="GO" id="GO:0005886">
    <property type="term" value="C:plasma membrane"/>
    <property type="evidence" value="ECO:0007669"/>
    <property type="project" value="TreeGrafter"/>
</dbReference>